<organism evidence="3 4">
    <name type="scientific">Vibrio mimicus</name>
    <dbReference type="NCBI Taxonomy" id="674"/>
    <lineage>
        <taxon>Bacteria</taxon>
        <taxon>Pseudomonadati</taxon>
        <taxon>Pseudomonadota</taxon>
        <taxon>Gammaproteobacteria</taxon>
        <taxon>Vibrionales</taxon>
        <taxon>Vibrionaceae</taxon>
        <taxon>Vibrio</taxon>
    </lineage>
</organism>
<dbReference type="AlphaFoldDB" id="A0A2J9VJ86"/>
<evidence type="ECO:0000256" key="2">
    <source>
        <dbReference type="SAM" id="Phobius"/>
    </source>
</evidence>
<feature type="coiled-coil region" evidence="1">
    <location>
        <begin position="137"/>
        <end position="164"/>
    </location>
</feature>
<protein>
    <submittedName>
        <fullName evidence="3">Uncharacterized protein</fullName>
    </submittedName>
</protein>
<name>A0A2J9VJ86_VIBMI</name>
<comment type="caution">
    <text evidence="3">The sequence shown here is derived from an EMBL/GenBank/DDBJ whole genome shotgun (WGS) entry which is preliminary data.</text>
</comment>
<dbReference type="RefSeq" id="WP_000437239.1">
    <property type="nucleotide sequence ID" value="NZ_CAWMSS010000002.1"/>
</dbReference>
<dbReference type="EMBL" id="LOSJ02000001">
    <property type="protein sequence ID" value="PNM63838.1"/>
    <property type="molecule type" value="Genomic_DNA"/>
</dbReference>
<feature type="transmembrane region" description="Helical" evidence="2">
    <location>
        <begin position="6"/>
        <end position="27"/>
    </location>
</feature>
<sequence length="210" mass="25249">MEQNISSYQSVFQLLAAIYLVAEWVSLEKIGLHFQKKFRESFRYRLKINRNYSLVIREIYEEFEEKEWVFQSTRQLNKNYERFKSLCWVFFVLSFGSLLISSFIPNYQIDIRVALAIILLLLIPFIWVVFALWRPAYRQYKFNVSSLEKVLKEVENAKADYKSTNPEPTLNDAFKLQDSGDEFALINYTKSKRKYNEQLSKYMRSKFDEQ</sequence>
<feature type="transmembrane region" description="Helical" evidence="2">
    <location>
        <begin position="86"/>
        <end position="105"/>
    </location>
</feature>
<reference evidence="3" key="1">
    <citation type="submission" date="2017-12" db="EMBL/GenBank/DDBJ databases">
        <title>FDA dAtabase for Regulatory Grade micrObial Sequences (FDA-ARGOS): Supporting development and validation of Infectious Disease Dx tests.</title>
        <authorList>
            <person name="Hoffmann M."/>
            <person name="Allard M."/>
            <person name="Evans P."/>
            <person name="Brown E."/>
            <person name="Tallon L.J."/>
            <person name="Sadzewicz L."/>
            <person name="Sengamalay N."/>
            <person name="Ott S."/>
            <person name="Godinez A."/>
            <person name="Nagaraj S."/>
            <person name="Vavikolanu K."/>
            <person name="Aluvathingal J."/>
            <person name="Nadendla S."/>
            <person name="Hobson J."/>
            <person name="Sichtig H."/>
        </authorList>
    </citation>
    <scope>NUCLEOTIDE SEQUENCE [LARGE SCALE GENOMIC DNA]</scope>
    <source>
        <strain evidence="3">FDAARGOS_113</strain>
    </source>
</reference>
<evidence type="ECO:0000256" key="1">
    <source>
        <dbReference type="SAM" id="Coils"/>
    </source>
</evidence>
<keyword evidence="4" id="KW-1185">Reference proteome</keyword>
<proteinExistence type="predicted"/>
<keyword evidence="2" id="KW-0812">Transmembrane</keyword>
<accession>A0A2J9VJ86</accession>
<keyword evidence="2" id="KW-1133">Transmembrane helix</keyword>
<gene>
    <name evidence="3" type="ORF">AL544_002475</name>
</gene>
<dbReference type="Proteomes" id="UP000053748">
    <property type="component" value="Unassembled WGS sequence"/>
</dbReference>
<evidence type="ECO:0000313" key="3">
    <source>
        <dbReference type="EMBL" id="PNM63838.1"/>
    </source>
</evidence>
<feature type="transmembrane region" description="Helical" evidence="2">
    <location>
        <begin position="111"/>
        <end position="133"/>
    </location>
</feature>
<keyword evidence="1" id="KW-0175">Coiled coil</keyword>
<evidence type="ECO:0000313" key="4">
    <source>
        <dbReference type="Proteomes" id="UP000053748"/>
    </source>
</evidence>
<keyword evidence="2" id="KW-0472">Membrane</keyword>